<dbReference type="PANTHER" id="PTHR21310">
    <property type="entry name" value="AMINOGLYCOSIDE PHOSPHOTRANSFERASE-RELATED-RELATED"/>
    <property type="match status" value="1"/>
</dbReference>
<dbReference type="InterPro" id="IPR051678">
    <property type="entry name" value="AGP_Transferase"/>
</dbReference>
<dbReference type="Pfam" id="PF01636">
    <property type="entry name" value="APH"/>
    <property type="match status" value="1"/>
</dbReference>
<dbReference type="Proteomes" id="UP000326198">
    <property type="component" value="Unassembled WGS sequence"/>
</dbReference>
<dbReference type="AlphaFoldDB" id="A0A5N7BPZ2"/>
<reference evidence="2 3" key="1">
    <citation type="submission" date="2019-04" db="EMBL/GenBank/DDBJ databases">
        <title>Friends and foes A comparative genomics studyof 23 Aspergillus species from section Flavi.</title>
        <authorList>
            <consortium name="DOE Joint Genome Institute"/>
            <person name="Kjaerbolling I."/>
            <person name="Vesth T."/>
            <person name="Frisvad J.C."/>
            <person name="Nybo J.L."/>
            <person name="Theobald S."/>
            <person name="Kildgaard S."/>
            <person name="Isbrandt T."/>
            <person name="Kuo A."/>
            <person name="Sato A."/>
            <person name="Lyhne E.K."/>
            <person name="Kogle M.E."/>
            <person name="Wiebenga A."/>
            <person name="Kun R.S."/>
            <person name="Lubbers R.J."/>
            <person name="Makela M.R."/>
            <person name="Barry K."/>
            <person name="Chovatia M."/>
            <person name="Clum A."/>
            <person name="Daum C."/>
            <person name="Haridas S."/>
            <person name="He G."/>
            <person name="LaButti K."/>
            <person name="Lipzen A."/>
            <person name="Mondo S."/>
            <person name="Riley R."/>
            <person name="Salamov A."/>
            <person name="Simmons B.A."/>
            <person name="Magnuson J.K."/>
            <person name="Henrissat B."/>
            <person name="Mortensen U.H."/>
            <person name="Larsen T.O."/>
            <person name="Devries R.P."/>
            <person name="Grigoriev I.V."/>
            <person name="Machida M."/>
            <person name="Baker S.E."/>
            <person name="Andersen M.R."/>
        </authorList>
    </citation>
    <scope>NUCLEOTIDE SEQUENCE [LARGE SCALE GENOMIC DNA]</scope>
    <source>
        <strain evidence="2 3">IBT 29228</strain>
    </source>
</reference>
<keyword evidence="3" id="KW-1185">Reference proteome</keyword>
<sequence>MSYIQGTPLAQTLPSLLHEEKLSIQRQQDDIFLRLRTLQTNNGSPLGGICGKGVKELRVDECALFKGITTAKEFHDLQFSARHHDSTTYVRLLRSFLEHDTRTLTPGSVFTHGDVRTSNIMVKQDPDPGGQSAVTGIIDWEDSGFYPFNYECTVQTCTLSLVDEDDWYLYLPESISPLKFPVRWLVDRLWQMHLKTT</sequence>
<name>A0A5N7BPZ2_9EURO</name>
<dbReference type="EMBL" id="ML736153">
    <property type="protein sequence ID" value="KAE8383915.1"/>
    <property type="molecule type" value="Genomic_DNA"/>
</dbReference>
<feature type="domain" description="Aminoglycoside phosphotransferase" evidence="1">
    <location>
        <begin position="82"/>
        <end position="151"/>
    </location>
</feature>
<evidence type="ECO:0000313" key="3">
    <source>
        <dbReference type="Proteomes" id="UP000326198"/>
    </source>
</evidence>
<dbReference type="PANTHER" id="PTHR21310:SF15">
    <property type="entry name" value="AMINOGLYCOSIDE PHOSPHOTRANSFERASE DOMAIN-CONTAINING PROTEIN"/>
    <property type="match status" value="1"/>
</dbReference>
<evidence type="ECO:0000259" key="1">
    <source>
        <dbReference type="Pfam" id="PF01636"/>
    </source>
</evidence>
<accession>A0A5N7BPZ2</accession>
<dbReference type="OrthoDB" id="2906425at2759"/>
<dbReference type="InterPro" id="IPR002575">
    <property type="entry name" value="Aminoglycoside_PTrfase"/>
</dbReference>
<dbReference type="SUPFAM" id="SSF56112">
    <property type="entry name" value="Protein kinase-like (PK-like)"/>
    <property type="match status" value="1"/>
</dbReference>
<protein>
    <recommendedName>
        <fullName evidence="1">Aminoglycoside phosphotransferase domain-containing protein</fullName>
    </recommendedName>
</protein>
<organism evidence="2 3">
    <name type="scientific">Aspergillus bertholletiae</name>
    <dbReference type="NCBI Taxonomy" id="1226010"/>
    <lineage>
        <taxon>Eukaryota</taxon>
        <taxon>Fungi</taxon>
        <taxon>Dikarya</taxon>
        <taxon>Ascomycota</taxon>
        <taxon>Pezizomycotina</taxon>
        <taxon>Eurotiomycetes</taxon>
        <taxon>Eurotiomycetidae</taxon>
        <taxon>Eurotiales</taxon>
        <taxon>Aspergillaceae</taxon>
        <taxon>Aspergillus</taxon>
        <taxon>Aspergillus subgen. Circumdati</taxon>
    </lineage>
</organism>
<evidence type="ECO:0000313" key="2">
    <source>
        <dbReference type="EMBL" id="KAE8383915.1"/>
    </source>
</evidence>
<dbReference type="Gene3D" id="3.90.1200.10">
    <property type="match status" value="1"/>
</dbReference>
<gene>
    <name evidence="2" type="ORF">BDV26DRAFT_287327</name>
</gene>
<dbReference type="InterPro" id="IPR011009">
    <property type="entry name" value="Kinase-like_dom_sf"/>
</dbReference>
<proteinExistence type="predicted"/>